<keyword evidence="7" id="KW-1185">Reference proteome</keyword>
<sequence>MGKRSLAEKIAELSKPSTEFDIEDNDLRNDVFDHNDDDDHLNSDLSDDETLKKQHYVSLDKSKLRKQSDNLNLGKTYGGKVTNRDDLYESEGSRSFDEEEDLEGSESGISLKSNSESESEEDEDDEDDEDDEADSEDEDEAKREEGSNLTHKRSKLKELMSNERKHIVNRLSQSASNDAVKGYAILQQHKLFDSIIDSRMKVQKSLTNSNVLPIEKGILKERFATKKTDKYLNQAQEKCFDLLDSIIAIRSKLLKKDSVISSSELTKAFNPKKRTLTDYLEVSGKQDTALEKYRSSVLTKWSSKIHNAAGSTAISSGKFKAINQSAEQQVINNLSDMDRLIKRTKLNRRQVKPLGYEYYTNQNEVTEQESIDDQADIPRENKQTNKLDLSELANIFDDEDFYRVLLNDLVDKKIQSSDPASGLTVSLRSVQQAQKFKKNIDTKASKGRKLRYHVQEQIANFEAPRGAWKWDDTQIDEFFASLLGQKVNMNEVDEEDEEHNNEKEEEIINTNDSFKLFG</sequence>
<comment type="similarity">
    <text evidence="1">Belongs to the AATF family.</text>
</comment>
<dbReference type="OrthoDB" id="5783963at2759"/>
<evidence type="ECO:0000256" key="2">
    <source>
        <dbReference type="ARBA" id="ARBA00013850"/>
    </source>
</evidence>
<dbReference type="GO" id="GO:0000462">
    <property type="term" value="P:maturation of SSU-rRNA from tricistronic rRNA transcript (SSU-rRNA, 5.8S rRNA, LSU-rRNA)"/>
    <property type="evidence" value="ECO:0007669"/>
    <property type="project" value="TreeGrafter"/>
</dbReference>
<feature type="region of interest" description="Disordered" evidence="3">
    <location>
        <begin position="21"/>
        <end position="157"/>
    </location>
</feature>
<dbReference type="Pfam" id="PF13339">
    <property type="entry name" value="AATF-Che1"/>
    <property type="match status" value="1"/>
</dbReference>
<comment type="caution">
    <text evidence="6">The sequence shown here is derived from an EMBL/GenBank/DDBJ whole genome shotgun (WGS) entry which is preliminary data.</text>
</comment>
<feature type="compositionally biased region" description="Basic and acidic residues" evidence="3">
    <location>
        <begin position="25"/>
        <end position="34"/>
    </location>
</feature>
<dbReference type="AlphaFoldDB" id="A0A0V1PXP8"/>
<dbReference type="PANTHER" id="PTHR15565:SF0">
    <property type="entry name" value="PROTEIN AATF"/>
    <property type="match status" value="1"/>
</dbReference>
<proteinExistence type="inferred from homology"/>
<organism evidence="6 7">
    <name type="scientific">Debaryomyces fabryi</name>
    <dbReference type="NCBI Taxonomy" id="58627"/>
    <lineage>
        <taxon>Eukaryota</taxon>
        <taxon>Fungi</taxon>
        <taxon>Dikarya</taxon>
        <taxon>Ascomycota</taxon>
        <taxon>Saccharomycotina</taxon>
        <taxon>Pichiomycetes</taxon>
        <taxon>Debaryomycetaceae</taxon>
        <taxon>Debaryomyces</taxon>
    </lineage>
</organism>
<gene>
    <name evidence="6" type="ORF">AC631_03344</name>
</gene>
<feature type="compositionally biased region" description="Basic and acidic residues" evidence="3">
    <location>
        <begin position="58"/>
        <end position="68"/>
    </location>
</feature>
<dbReference type="GO" id="GO:0005730">
    <property type="term" value="C:nucleolus"/>
    <property type="evidence" value="ECO:0007669"/>
    <property type="project" value="TreeGrafter"/>
</dbReference>
<evidence type="ECO:0000313" key="7">
    <source>
        <dbReference type="Proteomes" id="UP000054251"/>
    </source>
</evidence>
<evidence type="ECO:0000259" key="5">
    <source>
        <dbReference type="Pfam" id="PF13339"/>
    </source>
</evidence>
<dbReference type="InterPro" id="IPR012617">
    <property type="entry name" value="AATF_C"/>
</dbReference>
<name>A0A0V1PXP8_9ASCO</name>
<evidence type="ECO:0000313" key="6">
    <source>
        <dbReference type="EMBL" id="KSA00914.1"/>
    </source>
</evidence>
<feature type="domain" description="Apoptosis-antagonizing transcription factor C-terminal" evidence="4">
    <location>
        <begin position="402"/>
        <end position="483"/>
    </location>
</feature>
<dbReference type="InterPro" id="IPR039223">
    <property type="entry name" value="AATF/Bfr2"/>
</dbReference>
<evidence type="ECO:0000256" key="3">
    <source>
        <dbReference type="SAM" id="MobiDB-lite"/>
    </source>
</evidence>
<evidence type="ECO:0000259" key="4">
    <source>
        <dbReference type="Pfam" id="PF08164"/>
    </source>
</evidence>
<feature type="domain" description="AATF leucine zipper-containing" evidence="5">
    <location>
        <begin position="178"/>
        <end position="304"/>
    </location>
</feature>
<dbReference type="InterPro" id="IPR025160">
    <property type="entry name" value="AATF"/>
</dbReference>
<feature type="compositionally biased region" description="Acidic residues" evidence="3">
    <location>
        <begin position="117"/>
        <end position="139"/>
    </location>
</feature>
<accession>A0A0V1PXP8</accession>
<protein>
    <recommendedName>
        <fullName evidence="2">Protein BFR2</fullName>
    </recommendedName>
</protein>
<reference evidence="6 7" key="1">
    <citation type="submission" date="2015-11" db="EMBL/GenBank/DDBJ databases">
        <title>The genome of Debaryomyces fabryi.</title>
        <authorList>
            <person name="Tafer H."/>
            <person name="Lopandic K."/>
        </authorList>
    </citation>
    <scope>NUCLEOTIDE SEQUENCE [LARGE SCALE GENOMIC DNA]</scope>
    <source>
        <strain evidence="6 7">CBS 789</strain>
    </source>
</reference>
<dbReference type="RefSeq" id="XP_015467016.1">
    <property type="nucleotide sequence ID" value="XM_015612173.1"/>
</dbReference>
<dbReference type="GeneID" id="26840353"/>
<dbReference type="Pfam" id="PF08164">
    <property type="entry name" value="TRAUB"/>
    <property type="match status" value="1"/>
</dbReference>
<dbReference type="Proteomes" id="UP000054251">
    <property type="component" value="Unassembled WGS sequence"/>
</dbReference>
<dbReference type="EMBL" id="LMYN01000070">
    <property type="protein sequence ID" value="KSA00914.1"/>
    <property type="molecule type" value="Genomic_DNA"/>
</dbReference>
<feature type="compositionally biased region" description="Basic and acidic residues" evidence="3">
    <location>
        <begin position="82"/>
        <end position="96"/>
    </location>
</feature>
<dbReference type="PANTHER" id="PTHR15565">
    <property type="entry name" value="AATF PROTEIN APOPTOSIS ANTAGONIZING TRANSCRIPTION FACTOR"/>
    <property type="match status" value="1"/>
</dbReference>
<evidence type="ECO:0000256" key="1">
    <source>
        <dbReference type="ARBA" id="ARBA00008966"/>
    </source>
</evidence>